<evidence type="ECO:0000313" key="4">
    <source>
        <dbReference type="Proteomes" id="UP000824111"/>
    </source>
</evidence>
<dbReference type="CDD" id="cd01990">
    <property type="entry name" value="LarE-like"/>
    <property type="match status" value="1"/>
</dbReference>
<dbReference type="InterPro" id="IPR005232">
    <property type="entry name" value="LarE"/>
</dbReference>
<proteinExistence type="predicted"/>
<sequence length="269" mass="30411">MERNAKYERLKGYLRAFGSVAVAFSGGVDSAFLLKAAKEALGNQAIAVTVRSCLMPCREFDEAEHFCVQERIRQIICNVDPFLIDGFADNPPNRCYLCKKELFRKIRDAAVQNDIAEVAEGSNLDDNGDYRPGLRAIRELGVKSPLQEVGFTKQEIRRLSERLGLPTWNKPSFACLASRFVYGEKVTPERLNMVERAEQILAGLGFSQFRVRMHGDLARLEVLPDEFAKLLKCREQVCRELKELGFTYISMDLAGYRTGSMNETLPGRE</sequence>
<evidence type="ECO:0000256" key="1">
    <source>
        <dbReference type="PIRSR" id="PIRSR006661-1"/>
    </source>
</evidence>
<feature type="transmembrane region" description="Helical" evidence="2">
    <location>
        <begin position="12"/>
        <end position="34"/>
    </location>
</feature>
<dbReference type="EMBL" id="DVND01000046">
    <property type="protein sequence ID" value="HIU48091.1"/>
    <property type="molecule type" value="Genomic_DNA"/>
</dbReference>
<reference evidence="3" key="1">
    <citation type="submission" date="2020-10" db="EMBL/GenBank/DDBJ databases">
        <authorList>
            <person name="Gilroy R."/>
        </authorList>
    </citation>
    <scope>NUCLEOTIDE SEQUENCE</scope>
    <source>
        <strain evidence="3">ChiSjej4B22-9803</strain>
    </source>
</reference>
<comment type="caution">
    <text evidence="3">The sequence shown here is derived from an EMBL/GenBank/DDBJ whole genome shotgun (WGS) entry which is preliminary data.</text>
</comment>
<keyword evidence="2" id="KW-0472">Membrane</keyword>
<keyword evidence="3" id="KW-0808">Transferase</keyword>
<dbReference type="InterPro" id="IPR014729">
    <property type="entry name" value="Rossmann-like_a/b/a_fold"/>
</dbReference>
<dbReference type="PANTHER" id="PTHR43169:SF2">
    <property type="entry name" value="NAD_GMP SYNTHASE DOMAIN-CONTAINING PROTEIN"/>
    <property type="match status" value="1"/>
</dbReference>
<dbReference type="GO" id="GO:0016783">
    <property type="term" value="F:sulfurtransferase activity"/>
    <property type="evidence" value="ECO:0007669"/>
    <property type="project" value="InterPro"/>
</dbReference>
<protein>
    <submittedName>
        <fullName evidence="3">ATP-dependent sacrificial sulfur transferase LarE</fullName>
    </submittedName>
</protein>
<reference evidence="3" key="2">
    <citation type="journal article" date="2021" name="PeerJ">
        <title>Extensive microbial diversity within the chicken gut microbiome revealed by metagenomics and culture.</title>
        <authorList>
            <person name="Gilroy R."/>
            <person name="Ravi A."/>
            <person name="Getino M."/>
            <person name="Pursley I."/>
            <person name="Horton D.L."/>
            <person name="Alikhan N.F."/>
            <person name="Baker D."/>
            <person name="Gharbi K."/>
            <person name="Hall N."/>
            <person name="Watson M."/>
            <person name="Adriaenssens E.M."/>
            <person name="Foster-Nyarko E."/>
            <person name="Jarju S."/>
            <person name="Secka A."/>
            <person name="Antonio M."/>
            <person name="Oren A."/>
            <person name="Chaudhuri R.R."/>
            <person name="La Ragione R."/>
            <person name="Hildebrand F."/>
            <person name="Pallen M.J."/>
        </authorList>
    </citation>
    <scope>NUCLEOTIDE SEQUENCE</scope>
    <source>
        <strain evidence="3">ChiSjej4B22-9803</strain>
    </source>
</reference>
<dbReference type="Gene3D" id="3.40.50.620">
    <property type="entry name" value="HUPs"/>
    <property type="match status" value="1"/>
</dbReference>
<accession>A0A9D1LU40</accession>
<dbReference type="NCBIfam" id="TIGR00268">
    <property type="entry name" value="ATP-dependent sacrificial sulfur transferase LarE"/>
    <property type="match status" value="1"/>
</dbReference>
<dbReference type="AlphaFoldDB" id="A0A9D1LU40"/>
<feature type="active site" description="Nucleophile and sulfur donor" evidence="1">
    <location>
        <position position="175"/>
    </location>
</feature>
<dbReference type="SUPFAM" id="SSF52402">
    <property type="entry name" value="Adenine nucleotide alpha hydrolases-like"/>
    <property type="match status" value="1"/>
</dbReference>
<dbReference type="PANTHER" id="PTHR43169">
    <property type="entry name" value="EXSB FAMILY PROTEIN"/>
    <property type="match status" value="1"/>
</dbReference>
<keyword evidence="2" id="KW-1133">Transmembrane helix</keyword>
<keyword evidence="2" id="KW-0812">Transmembrane</keyword>
<evidence type="ECO:0000256" key="2">
    <source>
        <dbReference type="SAM" id="Phobius"/>
    </source>
</evidence>
<dbReference type="PIRSF" id="PIRSF006661">
    <property type="entry name" value="PP-lp_UCP006661"/>
    <property type="match status" value="1"/>
</dbReference>
<dbReference type="Proteomes" id="UP000824111">
    <property type="component" value="Unassembled WGS sequence"/>
</dbReference>
<dbReference type="InterPro" id="IPR052188">
    <property type="entry name" value="Ni-pincer_cofactor_biosynth"/>
</dbReference>
<organism evidence="3 4">
    <name type="scientific">Candidatus Avimonoglobus intestinipullorum</name>
    <dbReference type="NCBI Taxonomy" id="2840699"/>
    <lineage>
        <taxon>Bacteria</taxon>
        <taxon>Bacillati</taxon>
        <taxon>Bacillota</taxon>
        <taxon>Clostridia</taxon>
        <taxon>Eubacteriales</taxon>
        <taxon>Candidatus Avimonoglobus</taxon>
    </lineage>
</organism>
<evidence type="ECO:0000313" key="3">
    <source>
        <dbReference type="EMBL" id="HIU48091.1"/>
    </source>
</evidence>
<name>A0A9D1LU40_9FIRM</name>
<gene>
    <name evidence="3" type="primary">larE</name>
    <name evidence="3" type="ORF">IAB04_01875</name>
</gene>